<keyword evidence="2" id="KW-0732">Signal</keyword>
<evidence type="ECO:0000256" key="1">
    <source>
        <dbReference type="SAM" id="MobiDB-lite"/>
    </source>
</evidence>
<organism evidence="3 4">
    <name type="scientific">Pseudomyxococcus hansupus</name>
    <dbReference type="NCBI Taxonomy" id="1297742"/>
    <lineage>
        <taxon>Bacteria</taxon>
        <taxon>Pseudomonadati</taxon>
        <taxon>Myxococcota</taxon>
        <taxon>Myxococcia</taxon>
        <taxon>Myxococcales</taxon>
        <taxon>Cystobacterineae</taxon>
        <taxon>Myxococcaceae</taxon>
        <taxon>Pseudomyxococcus</taxon>
    </lineage>
</organism>
<evidence type="ECO:0000256" key="2">
    <source>
        <dbReference type="SAM" id="SignalP"/>
    </source>
</evidence>
<dbReference type="Pfam" id="PF17164">
    <property type="entry name" value="DUF5122"/>
    <property type="match status" value="3"/>
</dbReference>
<accession>A0A0H4WQ87</accession>
<dbReference type="EMBL" id="CP012109">
    <property type="protein sequence ID" value="AKQ64954.1"/>
    <property type="molecule type" value="Genomic_DNA"/>
</dbReference>
<evidence type="ECO:0000313" key="4">
    <source>
        <dbReference type="Proteomes" id="UP000009026"/>
    </source>
</evidence>
<dbReference type="OrthoDB" id="9805017at2"/>
<feature type="region of interest" description="Disordered" evidence="1">
    <location>
        <begin position="30"/>
        <end position="65"/>
    </location>
</feature>
<reference evidence="3 4" key="1">
    <citation type="journal article" date="2016" name="PLoS ONE">
        <title>Complete Genome Sequence and Comparative Genomics of a Novel Myxobacterium Myxococcus hansupus.</title>
        <authorList>
            <person name="Sharma G."/>
            <person name="Narwani T."/>
            <person name="Subramanian S."/>
        </authorList>
    </citation>
    <scope>NUCLEOTIDE SEQUENCE [LARGE SCALE GENOMIC DNA]</scope>
    <source>
        <strain evidence="4">mixupus</strain>
    </source>
</reference>
<protein>
    <submittedName>
        <fullName evidence="3">Delta-60 repeat domain protein</fullName>
    </submittedName>
</protein>
<name>A0A0H4WQ87_9BACT</name>
<keyword evidence="4" id="KW-1185">Reference proteome</keyword>
<proteinExistence type="predicted"/>
<dbReference type="InterPro" id="IPR013431">
    <property type="entry name" value="Delta_60_rpt"/>
</dbReference>
<dbReference type="PATRIC" id="fig|1297742.4.peg.1889"/>
<dbReference type="STRING" id="1297742.A176_001866"/>
<evidence type="ECO:0000313" key="3">
    <source>
        <dbReference type="EMBL" id="AKQ64954.1"/>
    </source>
</evidence>
<sequence>MLKTVKNRGFLVRGAALALTLACMTGCGDDEPTPTPIPDAGTNTDAGTDPVPDSGTDPIPDAGTGTGGLDSDIAVVRFNEDGTQDTTFGAGGVTHVDFGTGRDGTRDSLWDVRVDGSDRIVLFGNKRADGARADTDRVVARLTAAGALDTTFGTGATPNGMSILNMSNLNDSIRYGIVQPDGKILASGYASMPTGVGAQGANRIVLQRLNDDGSSDATFGWQGVVTSAPFQAQSETNPEWGMVEAYAVGLQSNGSYVTTGYGRTASSGTVDLVSFRYTATGELDPTWGTGGSVVLDLAGDNDRGRNLVALNDDRLLHVGSSTLGAQNTQALLLMHTPNGQPDTTFAPEGYKTYNLERPDQAFFGVAKSADGNWAAAVGYRAGGNQNDDAILAIVPTGGTGTEVVKATPISTTENDRFWSVTFDSQNRIYAAGFVTEAGDNRMVVARFTTDGNLDPTFGEAGIAKINVAVGATEETARGIAIQTDGKIVIGGPVEK</sequence>
<dbReference type="eggNOG" id="COG1572">
    <property type="taxonomic scope" value="Bacteria"/>
</dbReference>
<gene>
    <name evidence="3" type="ORF">A176_001866</name>
</gene>
<dbReference type="RefSeq" id="WP_002634215.1">
    <property type="nucleotide sequence ID" value="NZ_CP012109.1"/>
</dbReference>
<dbReference type="Gene3D" id="2.80.10.50">
    <property type="match status" value="3"/>
</dbReference>
<dbReference type="KEGG" id="mym:A176_001866"/>
<dbReference type="SUPFAM" id="SSF63829">
    <property type="entry name" value="Calcium-dependent phosphotriesterase"/>
    <property type="match status" value="1"/>
</dbReference>
<feature type="chain" id="PRO_5005212865" evidence="2">
    <location>
        <begin position="19"/>
        <end position="495"/>
    </location>
</feature>
<dbReference type="NCBIfam" id="TIGR02608">
    <property type="entry name" value="delta_60_rpt"/>
    <property type="match status" value="6"/>
</dbReference>
<dbReference type="AlphaFoldDB" id="A0A0H4WQ87"/>
<feature type="signal peptide" evidence="2">
    <location>
        <begin position="1"/>
        <end position="18"/>
    </location>
</feature>
<dbReference type="Proteomes" id="UP000009026">
    <property type="component" value="Chromosome"/>
</dbReference>